<evidence type="ECO:0000313" key="1">
    <source>
        <dbReference type="EMBL" id="MXU86046.1"/>
    </source>
</evidence>
<reference evidence="1" key="1">
    <citation type="submission" date="2019-12" db="EMBL/GenBank/DDBJ databases">
        <title>An insight into the sialome of adult female Ixodes ricinus ticks feeding for 6 days.</title>
        <authorList>
            <person name="Perner J."/>
            <person name="Ribeiro J.M.C."/>
        </authorList>
    </citation>
    <scope>NUCLEOTIDE SEQUENCE</scope>
    <source>
        <strain evidence="1">Semi-engorged</strain>
        <tissue evidence="1">Salivary glands</tissue>
    </source>
</reference>
<protein>
    <submittedName>
        <fullName evidence="1">Uncharacterized protein</fullName>
    </submittedName>
</protein>
<organism evidence="1">
    <name type="scientific">Ixodes ricinus</name>
    <name type="common">Common tick</name>
    <name type="synonym">Acarus ricinus</name>
    <dbReference type="NCBI Taxonomy" id="34613"/>
    <lineage>
        <taxon>Eukaryota</taxon>
        <taxon>Metazoa</taxon>
        <taxon>Ecdysozoa</taxon>
        <taxon>Arthropoda</taxon>
        <taxon>Chelicerata</taxon>
        <taxon>Arachnida</taxon>
        <taxon>Acari</taxon>
        <taxon>Parasitiformes</taxon>
        <taxon>Ixodida</taxon>
        <taxon>Ixodoidea</taxon>
        <taxon>Ixodidae</taxon>
        <taxon>Ixodinae</taxon>
        <taxon>Ixodes</taxon>
    </lineage>
</organism>
<dbReference type="AlphaFoldDB" id="A0A6B0UCT3"/>
<name>A0A6B0UCT3_IXORI</name>
<dbReference type="EMBL" id="GIFC01003963">
    <property type="protein sequence ID" value="MXU86046.1"/>
    <property type="molecule type" value="Transcribed_RNA"/>
</dbReference>
<accession>A0A6B0UCT3</accession>
<sequence>MNMFLGSSSSLYLAAAHRTSATSSDKVFCSYKPCFCKAFAREAKLYSSAVLYATAREQLSGAGCSATVFFLASLFFTGREENRQAGERA</sequence>
<proteinExistence type="predicted"/>